<dbReference type="AlphaFoldDB" id="A0A975F445"/>
<reference evidence="2 3" key="1">
    <citation type="journal article" date="2021" name="Microbiol. Resour. Announc.">
        <title>Complete Genome Sequences of Three Human Oral Treponema parvum Isolates.</title>
        <authorList>
            <person name="Zeng H."/>
            <person name="Watt R.M."/>
        </authorList>
    </citation>
    <scope>NUCLEOTIDE SEQUENCE [LARGE SCALE GENOMIC DNA]</scope>
    <source>
        <strain evidence="2 3">ATCC 700770</strain>
    </source>
</reference>
<dbReference type="KEGG" id="tpav:HRQ91_06045"/>
<gene>
    <name evidence="2" type="ORF">HRQ91_06045</name>
</gene>
<evidence type="ECO:0000313" key="3">
    <source>
        <dbReference type="Proteomes" id="UP000671908"/>
    </source>
</evidence>
<evidence type="ECO:0000313" key="2">
    <source>
        <dbReference type="EMBL" id="QTQ14050.1"/>
    </source>
</evidence>
<feature type="region of interest" description="Disordered" evidence="1">
    <location>
        <begin position="261"/>
        <end position="341"/>
    </location>
</feature>
<keyword evidence="3" id="KW-1185">Reference proteome</keyword>
<feature type="compositionally biased region" description="Basic and acidic residues" evidence="1">
    <location>
        <begin position="304"/>
        <end position="341"/>
    </location>
</feature>
<proteinExistence type="predicted"/>
<accession>A0A975F445</accession>
<protein>
    <recommendedName>
        <fullName evidence="4">P83/100 protein</fullName>
    </recommendedName>
</protein>
<name>A0A975F445_9SPIR</name>
<evidence type="ECO:0000256" key="1">
    <source>
        <dbReference type="SAM" id="MobiDB-lite"/>
    </source>
</evidence>
<dbReference type="Pfam" id="PF05262">
    <property type="entry name" value="Borrelia_P83"/>
    <property type="match status" value="1"/>
</dbReference>
<feature type="compositionally biased region" description="Basic and acidic residues" evidence="1">
    <location>
        <begin position="261"/>
        <end position="296"/>
    </location>
</feature>
<dbReference type="InterPro" id="IPR007926">
    <property type="entry name" value="Borrelia_P83"/>
</dbReference>
<dbReference type="RefSeq" id="WP_210118745.1">
    <property type="nucleotide sequence ID" value="NZ_CP054142.1"/>
</dbReference>
<dbReference type="EMBL" id="CP054142">
    <property type="protein sequence ID" value="QTQ14050.1"/>
    <property type="molecule type" value="Genomic_DNA"/>
</dbReference>
<sequence length="519" mass="57348">MKNAFLKIVFLCAVVLINFSMLFALEVNRDEITSTRAETVIFENYTGPHSVIESVQAIKNIGRKLGNSLSNPAVSARIGSGGRYYVIHAVDSNVKEKFDADIFVLEPSASVDHIANLRRIISSYLSSAYNYSESDADTLSVFITVYNAVYRGKIDFFKSKYKDVVTKELTPEKAGLALSYTQWPGMTQIVIPLSDPVSGGLSTVDTSAISDSNVVSSMREESDKGIDVRKNMVEIKEKEAAVAEEKAQAAQKQAVEGQKQLKADQEKLAEQKKEAEKAQKKAEAAPDNKNLRKEAQAAEQKVAQTERKIEEQKQKIEENVQKAETEQKKADTKNSEAVTERETIAKDQQQLINAMAANENVPSAYALRLYNEAKRLSVLVKVNKKTGEIINESPVTVIRNRAIYPAGENFTAIAGENTGNGIVKLVLLDKEKMEITAESQETVAEDSVLVEHNNELYCVLSERNKFYVARYNKELKLLAKSSTAVKSGTPITVDEKTLYVTDESGKIALLSASDLKPVK</sequence>
<organism evidence="2 3">
    <name type="scientific">Treponema parvum</name>
    <dbReference type="NCBI Taxonomy" id="138851"/>
    <lineage>
        <taxon>Bacteria</taxon>
        <taxon>Pseudomonadati</taxon>
        <taxon>Spirochaetota</taxon>
        <taxon>Spirochaetia</taxon>
        <taxon>Spirochaetales</taxon>
        <taxon>Treponemataceae</taxon>
        <taxon>Treponema</taxon>
    </lineage>
</organism>
<evidence type="ECO:0008006" key="4">
    <source>
        <dbReference type="Google" id="ProtNLM"/>
    </source>
</evidence>
<dbReference type="Proteomes" id="UP000671908">
    <property type="component" value="Chromosome"/>
</dbReference>